<dbReference type="Proteomes" id="UP001597145">
    <property type="component" value="Unassembled WGS sequence"/>
</dbReference>
<evidence type="ECO:0008006" key="3">
    <source>
        <dbReference type="Google" id="ProtNLM"/>
    </source>
</evidence>
<comment type="caution">
    <text evidence="1">The sequence shown here is derived from an EMBL/GenBank/DDBJ whole genome shotgun (WGS) entry which is preliminary data.</text>
</comment>
<dbReference type="InterPro" id="IPR027434">
    <property type="entry name" value="Homing_endonucl"/>
</dbReference>
<accession>A0ABW4FH35</accession>
<organism evidence="1 2">
    <name type="scientific">Pseudonocardia aurantiaca</name>
    <dbReference type="NCBI Taxonomy" id="75290"/>
    <lineage>
        <taxon>Bacteria</taxon>
        <taxon>Bacillati</taxon>
        <taxon>Actinomycetota</taxon>
        <taxon>Actinomycetes</taxon>
        <taxon>Pseudonocardiales</taxon>
        <taxon>Pseudonocardiaceae</taxon>
        <taxon>Pseudonocardia</taxon>
    </lineage>
</organism>
<name>A0ABW4FH35_9PSEU</name>
<sequence length="250" mass="28381">MYSGEVRRAAIEELLRKRSLSEVSRSTGVSRAALRCWRDGSAAVRSPDCPRCAADRPPIPPAPYSYLLGQYLGDGTISRGPREVWLLRIACADDWPGVMTECVRSVRAIRPHNSVSLLRRQGCTIVTARWKHWPCLFPQHGPGKKHTRPIVLEPWQQEIVDARPGPFLRGLFHSDGCRITNWTTHEVRGERRRYEYPRYFFSNESTDILGLCSAALHRMGVAHRFPRWNTISVARREAVAALDEVVGPKT</sequence>
<dbReference type="Gene3D" id="3.10.28.10">
    <property type="entry name" value="Homing endonucleases"/>
    <property type="match status" value="1"/>
</dbReference>
<gene>
    <name evidence="1" type="ORF">ACFSCY_10995</name>
</gene>
<keyword evidence="2" id="KW-1185">Reference proteome</keyword>
<dbReference type="EMBL" id="JBHUCP010000007">
    <property type="protein sequence ID" value="MFD1529968.1"/>
    <property type="molecule type" value="Genomic_DNA"/>
</dbReference>
<protein>
    <recommendedName>
        <fullName evidence="3">DOD-type homing endonuclease domain-containing protein</fullName>
    </recommendedName>
</protein>
<proteinExistence type="predicted"/>
<evidence type="ECO:0000313" key="1">
    <source>
        <dbReference type="EMBL" id="MFD1529968.1"/>
    </source>
</evidence>
<evidence type="ECO:0000313" key="2">
    <source>
        <dbReference type="Proteomes" id="UP001597145"/>
    </source>
</evidence>
<reference evidence="2" key="1">
    <citation type="journal article" date="2019" name="Int. J. Syst. Evol. Microbiol.">
        <title>The Global Catalogue of Microorganisms (GCM) 10K type strain sequencing project: providing services to taxonomists for standard genome sequencing and annotation.</title>
        <authorList>
            <consortium name="The Broad Institute Genomics Platform"/>
            <consortium name="The Broad Institute Genome Sequencing Center for Infectious Disease"/>
            <person name="Wu L."/>
            <person name="Ma J."/>
        </authorList>
    </citation>
    <scope>NUCLEOTIDE SEQUENCE [LARGE SCALE GENOMIC DNA]</scope>
    <source>
        <strain evidence="2">JCM 12165</strain>
    </source>
</reference>
<dbReference type="RefSeq" id="WP_343976386.1">
    <property type="nucleotide sequence ID" value="NZ_BAAAJG010000008.1"/>
</dbReference>